<dbReference type="CDD" id="cd03089">
    <property type="entry name" value="PMM_PGM"/>
    <property type="match status" value="1"/>
</dbReference>
<keyword evidence="6" id="KW-0413">Isomerase</keyword>
<dbReference type="STRING" id="1391654.AKJ09_03148"/>
<dbReference type="Gene3D" id="3.40.120.10">
    <property type="entry name" value="Alpha-D-Glucose-1,6-Bisphosphate, subunit A, domain 3"/>
    <property type="match status" value="3"/>
</dbReference>
<dbReference type="AlphaFoldDB" id="A0A0K1PTM3"/>
<dbReference type="Pfam" id="PF02878">
    <property type="entry name" value="PGM_PMM_I"/>
    <property type="match status" value="1"/>
</dbReference>
<dbReference type="PRINTS" id="PR00509">
    <property type="entry name" value="PGMPMM"/>
</dbReference>
<name>A0A0K1PTM3_9BACT</name>
<protein>
    <submittedName>
        <fullName evidence="12">Phosphomannomutase</fullName>
    </submittedName>
</protein>
<dbReference type="InterPro" id="IPR005844">
    <property type="entry name" value="A-D-PHexomutase_a/b/a-I"/>
</dbReference>
<evidence type="ECO:0000256" key="7">
    <source>
        <dbReference type="RuleBase" id="RU004326"/>
    </source>
</evidence>
<proteinExistence type="inferred from homology"/>
<dbReference type="InterPro" id="IPR016066">
    <property type="entry name" value="A-D-PHexomutase_CS"/>
</dbReference>
<dbReference type="PATRIC" id="fig|1391654.3.peg.3183"/>
<feature type="domain" description="Alpha-D-phosphohexomutase alpha/beta/alpha" evidence="10">
    <location>
        <begin position="154"/>
        <end position="253"/>
    </location>
</feature>
<gene>
    <name evidence="12" type="ORF">AKJ09_03148</name>
</gene>
<evidence type="ECO:0000256" key="2">
    <source>
        <dbReference type="ARBA" id="ARBA00010231"/>
    </source>
</evidence>
<keyword evidence="13" id="KW-1185">Reference proteome</keyword>
<dbReference type="InterPro" id="IPR005846">
    <property type="entry name" value="A-D-PHexomutase_a/b/a-III"/>
</dbReference>
<keyword evidence="3" id="KW-0597">Phosphoprotein</keyword>
<evidence type="ECO:0000259" key="11">
    <source>
        <dbReference type="Pfam" id="PF02880"/>
    </source>
</evidence>
<evidence type="ECO:0000256" key="3">
    <source>
        <dbReference type="ARBA" id="ARBA00022553"/>
    </source>
</evidence>
<dbReference type="Pfam" id="PF02879">
    <property type="entry name" value="PGM_PMM_II"/>
    <property type="match status" value="1"/>
</dbReference>
<dbReference type="PANTHER" id="PTHR43771:SF2">
    <property type="entry name" value="PHOSPHOMANNOMUTASE_PHOSPHOGLUCOMUTASE"/>
    <property type="match status" value="1"/>
</dbReference>
<dbReference type="GO" id="GO:0016868">
    <property type="term" value="F:intramolecular phosphotransferase activity"/>
    <property type="evidence" value="ECO:0007669"/>
    <property type="project" value="InterPro"/>
</dbReference>
<dbReference type="Gene3D" id="3.30.310.50">
    <property type="entry name" value="Alpha-D-phosphohexomutase, C-terminal domain"/>
    <property type="match status" value="1"/>
</dbReference>
<reference evidence="12 13" key="1">
    <citation type="submission" date="2015-08" db="EMBL/GenBank/DDBJ databases">
        <authorList>
            <person name="Babu N.S."/>
            <person name="Beckwith C.J."/>
            <person name="Beseler K.G."/>
            <person name="Brison A."/>
            <person name="Carone J.V."/>
            <person name="Caskin T.P."/>
            <person name="Diamond M."/>
            <person name="Durham M.E."/>
            <person name="Foxe J.M."/>
            <person name="Go M."/>
            <person name="Henderson B.A."/>
            <person name="Jones I.B."/>
            <person name="McGettigan J.A."/>
            <person name="Micheletti S.J."/>
            <person name="Nasrallah M.E."/>
            <person name="Ortiz D."/>
            <person name="Piller C.R."/>
            <person name="Privatt S.R."/>
            <person name="Schneider S.L."/>
            <person name="Sharp S."/>
            <person name="Smith T.C."/>
            <person name="Stanton J.D."/>
            <person name="Ullery H.E."/>
            <person name="Wilson R.J."/>
            <person name="Serrano M.G."/>
            <person name="Buck G."/>
            <person name="Lee V."/>
            <person name="Wang Y."/>
            <person name="Carvalho R."/>
            <person name="Voegtly L."/>
            <person name="Shi R."/>
            <person name="Duckworth R."/>
            <person name="Johnson A."/>
            <person name="Loviza R."/>
            <person name="Walstead R."/>
            <person name="Shah Z."/>
            <person name="Kiflezghi M."/>
            <person name="Wade K."/>
            <person name="Ball S.L."/>
            <person name="Bradley K.W."/>
            <person name="Asai D.J."/>
            <person name="Bowman C.A."/>
            <person name="Russell D.A."/>
            <person name="Pope W.H."/>
            <person name="Jacobs-Sera D."/>
            <person name="Hendrix R.W."/>
            <person name="Hatfull G.F."/>
        </authorList>
    </citation>
    <scope>NUCLEOTIDE SEQUENCE [LARGE SCALE GENOMIC DNA]</scope>
    <source>
        <strain evidence="12 13">DSM 27648</strain>
    </source>
</reference>
<keyword evidence="4 7" id="KW-0479">Metal-binding</keyword>
<evidence type="ECO:0000256" key="5">
    <source>
        <dbReference type="ARBA" id="ARBA00022842"/>
    </source>
</evidence>
<dbReference type="InterPro" id="IPR036900">
    <property type="entry name" value="A-D-PHexomutase_C_sf"/>
</dbReference>
<feature type="domain" description="Alpha-D-phosphohexomutase C-terminal" evidence="8">
    <location>
        <begin position="373"/>
        <end position="452"/>
    </location>
</feature>
<dbReference type="InterPro" id="IPR005845">
    <property type="entry name" value="A-D-PHexomutase_a/b/a-II"/>
</dbReference>
<evidence type="ECO:0000259" key="9">
    <source>
        <dbReference type="Pfam" id="PF02878"/>
    </source>
</evidence>
<dbReference type="Pfam" id="PF00408">
    <property type="entry name" value="PGM_PMM_IV"/>
    <property type="match status" value="1"/>
</dbReference>
<dbReference type="SUPFAM" id="SSF55957">
    <property type="entry name" value="Phosphoglucomutase, C-terminal domain"/>
    <property type="match status" value="1"/>
</dbReference>
<evidence type="ECO:0000313" key="12">
    <source>
        <dbReference type="EMBL" id="AKU96484.1"/>
    </source>
</evidence>
<dbReference type="GO" id="GO:0005975">
    <property type="term" value="P:carbohydrate metabolic process"/>
    <property type="evidence" value="ECO:0007669"/>
    <property type="project" value="InterPro"/>
</dbReference>
<dbReference type="PROSITE" id="PS00710">
    <property type="entry name" value="PGM_PMM"/>
    <property type="match status" value="1"/>
</dbReference>
<keyword evidence="5 7" id="KW-0460">Magnesium</keyword>
<dbReference type="KEGG" id="llu:AKJ09_03148"/>
<dbReference type="EMBL" id="CP012333">
    <property type="protein sequence ID" value="AKU96484.1"/>
    <property type="molecule type" value="Genomic_DNA"/>
</dbReference>
<dbReference type="PANTHER" id="PTHR43771">
    <property type="entry name" value="PHOSPHOMANNOMUTASE"/>
    <property type="match status" value="1"/>
</dbReference>
<dbReference type="Proteomes" id="UP000064967">
    <property type="component" value="Chromosome"/>
</dbReference>
<comment type="similarity">
    <text evidence="2 7">Belongs to the phosphohexose mutase family.</text>
</comment>
<evidence type="ECO:0000259" key="10">
    <source>
        <dbReference type="Pfam" id="PF02879"/>
    </source>
</evidence>
<dbReference type="RefSeq" id="WP_146647765.1">
    <property type="nucleotide sequence ID" value="NZ_CP012333.1"/>
</dbReference>
<feature type="domain" description="Alpha-D-phosphohexomutase alpha/beta/alpha" evidence="11">
    <location>
        <begin position="257"/>
        <end position="368"/>
    </location>
</feature>
<dbReference type="Pfam" id="PF02880">
    <property type="entry name" value="PGM_PMM_III"/>
    <property type="match status" value="1"/>
</dbReference>
<dbReference type="InterPro" id="IPR005841">
    <property type="entry name" value="Alpha-D-phosphohexomutase_SF"/>
</dbReference>
<evidence type="ECO:0000256" key="4">
    <source>
        <dbReference type="ARBA" id="ARBA00022723"/>
    </source>
</evidence>
<dbReference type="InterPro" id="IPR005843">
    <property type="entry name" value="A-D-PHexomutase_C"/>
</dbReference>
<evidence type="ECO:0000256" key="1">
    <source>
        <dbReference type="ARBA" id="ARBA00001946"/>
    </source>
</evidence>
<dbReference type="InterPro" id="IPR016055">
    <property type="entry name" value="A-D-PHexomutase_a/b/a-I/II/III"/>
</dbReference>
<dbReference type="SUPFAM" id="SSF53738">
    <property type="entry name" value="Phosphoglucomutase, first 3 domains"/>
    <property type="match status" value="3"/>
</dbReference>
<evidence type="ECO:0000259" key="8">
    <source>
        <dbReference type="Pfam" id="PF00408"/>
    </source>
</evidence>
<feature type="domain" description="Alpha-D-phosphohexomutase alpha/beta/alpha" evidence="9">
    <location>
        <begin position="7"/>
        <end position="132"/>
    </location>
</feature>
<evidence type="ECO:0000313" key="13">
    <source>
        <dbReference type="Proteomes" id="UP000064967"/>
    </source>
</evidence>
<dbReference type="OrthoDB" id="9806956at2"/>
<accession>A0A0K1PTM3</accession>
<dbReference type="GO" id="GO:0000287">
    <property type="term" value="F:magnesium ion binding"/>
    <property type="evidence" value="ECO:0007669"/>
    <property type="project" value="InterPro"/>
</dbReference>
<organism evidence="12 13">
    <name type="scientific">Labilithrix luteola</name>
    <dbReference type="NCBI Taxonomy" id="1391654"/>
    <lineage>
        <taxon>Bacteria</taxon>
        <taxon>Pseudomonadati</taxon>
        <taxon>Myxococcota</taxon>
        <taxon>Polyangia</taxon>
        <taxon>Polyangiales</taxon>
        <taxon>Labilitrichaceae</taxon>
        <taxon>Labilithrix</taxon>
    </lineage>
</organism>
<sequence>MTVPAHIFREYDIRGVADRDLSDGLAENIGRGLAHMLRSKNGGAPRLAVGRDCRLSSERLFASLVRGLTKHGVEVVEIGVGPTPMLYFAVHHLGTDGGIQITGSHNPGDENGFKIMRGKASFYGADIQKLKAMIIEGKWETETTGKVETIDVQEPYVAAMKERFDFSSSDVKFVVDAGNGAGGPLGLKTMRALGLSPDPLFCEMDGNFPNHHPDPTVPKNLAALIARVKETGARVGLAYDGDADRLGAVDESGEIIWGDKLMILFSRALLADKPGSTILGEVKCSQTLYDDIAKHGGNPVVWKTGHSLIKTKMKETGALLAGEMSGHLFFADRYFGFDDAIYAGLRLLEILAKDGRPLSAMLADVPKTFTTPEMRVDCPDALKFQVVEAVTRRYKEKGYPVLDIDGARITFPAKGSAPTWGLVRSSNTGPILVMRFEAGSEAELDAIRAEVEGVVAEERAKLSH</sequence>
<evidence type="ECO:0000256" key="6">
    <source>
        <dbReference type="ARBA" id="ARBA00023235"/>
    </source>
</evidence>
<comment type="cofactor">
    <cofactor evidence="1">
        <name>Mg(2+)</name>
        <dbReference type="ChEBI" id="CHEBI:18420"/>
    </cofactor>
</comment>